<gene>
    <name evidence="1" type="ORF">TSOC_001232</name>
</gene>
<dbReference type="EMBL" id="PGGS01000019">
    <property type="protein sequence ID" value="PNH11880.1"/>
    <property type="molecule type" value="Genomic_DNA"/>
</dbReference>
<protein>
    <submittedName>
        <fullName evidence="1">Uncharacterized protein</fullName>
    </submittedName>
</protein>
<dbReference type="AlphaFoldDB" id="A0A2J8AH87"/>
<organism evidence="1 2">
    <name type="scientific">Tetrabaena socialis</name>
    <dbReference type="NCBI Taxonomy" id="47790"/>
    <lineage>
        <taxon>Eukaryota</taxon>
        <taxon>Viridiplantae</taxon>
        <taxon>Chlorophyta</taxon>
        <taxon>core chlorophytes</taxon>
        <taxon>Chlorophyceae</taxon>
        <taxon>CS clade</taxon>
        <taxon>Chlamydomonadales</taxon>
        <taxon>Tetrabaenaceae</taxon>
        <taxon>Tetrabaena</taxon>
    </lineage>
</organism>
<evidence type="ECO:0000313" key="2">
    <source>
        <dbReference type="Proteomes" id="UP000236333"/>
    </source>
</evidence>
<accession>A0A2J8AH87</accession>
<dbReference type="OrthoDB" id="151325at2759"/>
<sequence length="197" mass="22007">MLLGECFPYGPVCSVHLFKYVWRLHVKTVLGVVNINNVKNGLLLLRPLAEAFDNGYLIFECKGNTLVARWLGGKQHDHLLISDLSNYPWKSNENVQQDQQVILRGPFKGGVKCFKDLDGKALTFKTDVRPYKRCLAFQATQAIEMAVAEGRINVDWCSGKNFSAHSPAAANIEMYYSTIPKEGFIPNHACLGDGDTD</sequence>
<comment type="caution">
    <text evidence="1">The sequence shown here is derived from an EMBL/GenBank/DDBJ whole genome shotgun (WGS) entry which is preliminary data.</text>
</comment>
<keyword evidence="2" id="KW-1185">Reference proteome</keyword>
<reference evidence="1 2" key="1">
    <citation type="journal article" date="2017" name="Mol. Biol. Evol.">
        <title>The 4-celled Tetrabaena socialis nuclear genome reveals the essential components for genetic control of cell number at the origin of multicellularity in the volvocine lineage.</title>
        <authorList>
            <person name="Featherston J."/>
            <person name="Arakaki Y."/>
            <person name="Hanschen E.R."/>
            <person name="Ferris P.J."/>
            <person name="Michod R.E."/>
            <person name="Olson B.J.S.C."/>
            <person name="Nozaki H."/>
            <person name="Durand P.M."/>
        </authorList>
    </citation>
    <scope>NUCLEOTIDE SEQUENCE [LARGE SCALE GENOMIC DNA]</scope>
    <source>
        <strain evidence="1 2">NIES-571</strain>
    </source>
</reference>
<proteinExistence type="predicted"/>
<name>A0A2J8AH87_9CHLO</name>
<evidence type="ECO:0000313" key="1">
    <source>
        <dbReference type="EMBL" id="PNH11880.1"/>
    </source>
</evidence>
<dbReference type="Proteomes" id="UP000236333">
    <property type="component" value="Unassembled WGS sequence"/>
</dbReference>